<proteinExistence type="predicted"/>
<keyword evidence="4" id="KW-0456">Lyase</keyword>
<dbReference type="EMBL" id="CP066802">
    <property type="protein sequence ID" value="QQM67935.1"/>
    <property type="molecule type" value="Genomic_DNA"/>
</dbReference>
<dbReference type="GO" id="GO:0005737">
    <property type="term" value="C:cytoplasm"/>
    <property type="evidence" value="ECO:0007669"/>
    <property type="project" value="TreeGrafter"/>
</dbReference>
<dbReference type="RefSeq" id="WP_200277279.1">
    <property type="nucleotide sequence ID" value="NZ_CP066802.1"/>
</dbReference>
<name>A0A7T7S2Q6_9ACTO</name>
<dbReference type="GO" id="GO:0048040">
    <property type="term" value="F:UDP-glucuronate decarboxylase activity"/>
    <property type="evidence" value="ECO:0007669"/>
    <property type="project" value="TreeGrafter"/>
</dbReference>
<feature type="domain" description="NAD-dependent epimerase/dehydratase" evidence="5">
    <location>
        <begin position="24"/>
        <end position="266"/>
    </location>
</feature>
<dbReference type="PANTHER" id="PTHR43078">
    <property type="entry name" value="UDP-GLUCURONIC ACID DECARBOXYLASE-RELATED"/>
    <property type="match status" value="1"/>
</dbReference>
<keyword evidence="2" id="KW-0210">Decarboxylase</keyword>
<protein>
    <submittedName>
        <fullName evidence="6">NAD(P)-dependent oxidoreductase</fullName>
    </submittedName>
</protein>
<sequence length="349" mass="38025">MLEKVLAAPVHDLPYANLRGCRLLVIGATGFIGRHVLESLYAIERKHSLGIRVVCTVRDERRARAMFARFDRTLALEYVNWHLLGGGLAVAGTIDALFHLAAVTNSAAMVEQPASLAREALIGAFSVFDLAADKKARVIYASSMEAYGAVNDTNPRKENELGHIDLTKPRSAYPETKRMIENILSCYEAQFDMPFAVVRLGQTFGPGASLSDHRAIYSFVRQAAAGLPITLATSGASRTNLLYVSDAVDAMIRCLVNGDRSGTYNVSDPSGSMSVLELAHLIDGTLKGNGVQVKVDPRVNAKYAAETRLVMETSRIQAIGWRPRTSIVEGIQRTARDLHGRALEAGLEW</sequence>
<accession>A0A7T7S2Q6</accession>
<dbReference type="AlphaFoldDB" id="A0A7T7S2Q6"/>
<evidence type="ECO:0000313" key="6">
    <source>
        <dbReference type="EMBL" id="QQM67935.1"/>
    </source>
</evidence>
<dbReference type="GO" id="GO:0070403">
    <property type="term" value="F:NAD+ binding"/>
    <property type="evidence" value="ECO:0007669"/>
    <property type="project" value="InterPro"/>
</dbReference>
<dbReference type="Gene3D" id="3.40.50.720">
    <property type="entry name" value="NAD(P)-binding Rossmann-like Domain"/>
    <property type="match status" value="1"/>
</dbReference>
<evidence type="ECO:0000259" key="5">
    <source>
        <dbReference type="Pfam" id="PF01370"/>
    </source>
</evidence>
<organism evidence="6 7">
    <name type="scientific">Actinomyces weissii</name>
    <dbReference type="NCBI Taxonomy" id="675090"/>
    <lineage>
        <taxon>Bacteria</taxon>
        <taxon>Bacillati</taxon>
        <taxon>Actinomycetota</taxon>
        <taxon>Actinomycetes</taxon>
        <taxon>Actinomycetales</taxon>
        <taxon>Actinomycetaceae</taxon>
        <taxon>Actinomyces</taxon>
    </lineage>
</organism>
<dbReference type="SUPFAM" id="SSF51735">
    <property type="entry name" value="NAD(P)-binding Rossmann-fold domains"/>
    <property type="match status" value="1"/>
</dbReference>
<comment type="cofactor">
    <cofactor evidence="1">
        <name>NAD(+)</name>
        <dbReference type="ChEBI" id="CHEBI:57540"/>
    </cofactor>
</comment>
<evidence type="ECO:0000256" key="4">
    <source>
        <dbReference type="ARBA" id="ARBA00023239"/>
    </source>
</evidence>
<gene>
    <name evidence="6" type="ORF">JG540_03475</name>
</gene>
<keyword evidence="7" id="KW-1185">Reference proteome</keyword>
<evidence type="ECO:0000256" key="2">
    <source>
        <dbReference type="ARBA" id="ARBA00022793"/>
    </source>
</evidence>
<dbReference type="InterPro" id="IPR044516">
    <property type="entry name" value="UXS-like"/>
</dbReference>
<evidence type="ECO:0000256" key="3">
    <source>
        <dbReference type="ARBA" id="ARBA00023027"/>
    </source>
</evidence>
<keyword evidence="3" id="KW-0520">NAD</keyword>
<evidence type="ECO:0000256" key="1">
    <source>
        <dbReference type="ARBA" id="ARBA00001911"/>
    </source>
</evidence>
<dbReference type="InterPro" id="IPR001509">
    <property type="entry name" value="Epimerase_deHydtase"/>
</dbReference>
<evidence type="ECO:0000313" key="7">
    <source>
        <dbReference type="Proteomes" id="UP000595895"/>
    </source>
</evidence>
<dbReference type="PANTHER" id="PTHR43078:SF6">
    <property type="entry name" value="UDP-GLUCURONIC ACID DECARBOXYLASE 1"/>
    <property type="match status" value="1"/>
</dbReference>
<dbReference type="GO" id="GO:0042732">
    <property type="term" value="P:D-xylose metabolic process"/>
    <property type="evidence" value="ECO:0007669"/>
    <property type="project" value="InterPro"/>
</dbReference>
<dbReference type="KEGG" id="awe:JG540_03475"/>
<dbReference type="InterPro" id="IPR036291">
    <property type="entry name" value="NAD(P)-bd_dom_sf"/>
</dbReference>
<reference evidence="6 7" key="1">
    <citation type="submission" date="2020-12" db="EMBL/GenBank/DDBJ databases">
        <authorList>
            <person name="Zhou J."/>
        </authorList>
    </citation>
    <scope>NUCLEOTIDE SEQUENCE [LARGE SCALE GENOMIC DNA]</scope>
    <source>
        <strain evidence="6 7">CCUG 61299</strain>
    </source>
</reference>
<dbReference type="Pfam" id="PF01370">
    <property type="entry name" value="Epimerase"/>
    <property type="match status" value="1"/>
</dbReference>
<dbReference type="Proteomes" id="UP000595895">
    <property type="component" value="Chromosome"/>
</dbReference>